<dbReference type="STRING" id="46177.SAMN05660976_06021"/>
<gene>
    <name evidence="5" type="ORF">SAMN05660976_06021</name>
</gene>
<dbReference type="RefSeq" id="WP_055506708.1">
    <property type="nucleotide sequence ID" value="NZ_BBZG01000004.1"/>
</dbReference>
<keyword evidence="6" id="KW-1185">Reference proteome</keyword>
<proteinExistence type="inferred from homology"/>
<dbReference type="EMBL" id="FOBF01000017">
    <property type="protein sequence ID" value="SEM77843.1"/>
    <property type="molecule type" value="Genomic_DNA"/>
</dbReference>
<dbReference type="Proteomes" id="UP000198953">
    <property type="component" value="Unassembled WGS sequence"/>
</dbReference>
<dbReference type="PANTHER" id="PTHR36852">
    <property type="entry name" value="PROTEIN GVPL 2"/>
    <property type="match status" value="1"/>
</dbReference>
<reference evidence="5 6" key="1">
    <citation type="submission" date="2016-10" db="EMBL/GenBank/DDBJ databases">
        <authorList>
            <person name="de Groot N.N."/>
        </authorList>
    </citation>
    <scope>NUCLEOTIDE SEQUENCE [LARGE SCALE GENOMIC DNA]</scope>
    <source>
        <strain evidence="5 6">DSM 43357</strain>
    </source>
</reference>
<feature type="region of interest" description="Disordered" evidence="4">
    <location>
        <begin position="1"/>
        <end position="23"/>
    </location>
</feature>
<dbReference type="PANTHER" id="PTHR36852:SF1">
    <property type="entry name" value="PROTEIN GVPL 2"/>
    <property type="match status" value="1"/>
</dbReference>
<dbReference type="Pfam" id="PF06386">
    <property type="entry name" value="GvpL_GvpF"/>
    <property type="match status" value="1"/>
</dbReference>
<name>A0A1H8B527_9ACTN</name>
<dbReference type="AlphaFoldDB" id="A0A1H8B527"/>
<evidence type="ECO:0000256" key="4">
    <source>
        <dbReference type="SAM" id="MobiDB-lite"/>
    </source>
</evidence>
<accession>A0A1H8B527</accession>
<evidence type="ECO:0000256" key="2">
    <source>
        <dbReference type="ARBA" id="ARBA00035108"/>
    </source>
</evidence>
<evidence type="ECO:0000313" key="5">
    <source>
        <dbReference type="EMBL" id="SEM77843.1"/>
    </source>
</evidence>
<dbReference type="GO" id="GO:0031412">
    <property type="term" value="P:gas vesicle organization"/>
    <property type="evidence" value="ECO:0007669"/>
    <property type="project" value="InterPro"/>
</dbReference>
<protein>
    <submittedName>
        <fullName evidence="5">Gas vesicle synthesis protein GvpL/GvpF</fullName>
    </submittedName>
</protein>
<keyword evidence="1" id="KW-0304">Gas vesicle</keyword>
<dbReference type="InterPro" id="IPR009430">
    <property type="entry name" value="GvpL/GvpF"/>
</dbReference>
<evidence type="ECO:0000256" key="3">
    <source>
        <dbReference type="ARBA" id="ARBA00035643"/>
    </source>
</evidence>
<evidence type="ECO:0000256" key="1">
    <source>
        <dbReference type="ARBA" id="ARBA00022987"/>
    </source>
</evidence>
<comment type="subcellular location">
    <subcellularLocation>
        <location evidence="2">Gas vesicle</location>
    </subcellularLocation>
</comment>
<dbReference type="GO" id="GO:0031411">
    <property type="term" value="C:gas vesicle"/>
    <property type="evidence" value="ECO:0007669"/>
    <property type="project" value="UniProtKB-SubCell"/>
</dbReference>
<dbReference type="OrthoDB" id="3867411at2"/>
<sequence>MSTSEATGARQASGDEQGGTARTGTYVYGIVPSDVEVSDDARGVGGESAKVDVIRHGEIAALVSELSLDRPLGTPNDLVAHEGLLDATAAEVPVLPIRFGAVVTGPEAVVDELLAPHHDDFLSALRELEGKAQYVIKGRYVEQTVLREIMHEHPELADLREQIRNQPEEVTRDARISIGETVNQAISAKRDADTQAVIEAVTPICTLTSLRDPSHELDAVHLAVLIETDRQGDLEAALGKLAERWADRVALRLLGPLAPYDFTVAPSAGES</sequence>
<comment type="similarity">
    <text evidence="3">Belongs to the gas vesicle GvpF/GvpL family.</text>
</comment>
<organism evidence="5 6">
    <name type="scientific">Nonomuraea pusilla</name>
    <dbReference type="NCBI Taxonomy" id="46177"/>
    <lineage>
        <taxon>Bacteria</taxon>
        <taxon>Bacillati</taxon>
        <taxon>Actinomycetota</taxon>
        <taxon>Actinomycetes</taxon>
        <taxon>Streptosporangiales</taxon>
        <taxon>Streptosporangiaceae</taxon>
        <taxon>Nonomuraea</taxon>
    </lineage>
</organism>
<evidence type="ECO:0000313" key="6">
    <source>
        <dbReference type="Proteomes" id="UP000198953"/>
    </source>
</evidence>